<dbReference type="RefSeq" id="WP_217314245.1">
    <property type="nucleotide sequence ID" value="NZ_JAHOEA010000042.1"/>
</dbReference>
<sequence>MKQIHYSSKFKKDFKKYRLFPDKVTALDKVLRLLMMEQPLPKEYKAHILKGNYKGCWECHIEDDYLLIWIDDDMIELLRLGSHTELFSKNRK</sequence>
<gene>
    <name evidence="1" type="ORF">KSW82_09005</name>
</gene>
<dbReference type="EMBL" id="JAHOEI010000030">
    <property type="protein sequence ID" value="MBV3387878.1"/>
    <property type="molecule type" value="Genomic_DNA"/>
</dbReference>
<proteinExistence type="predicted"/>
<dbReference type="Pfam" id="PF15738">
    <property type="entry name" value="YafQ_toxin"/>
    <property type="match status" value="1"/>
</dbReference>
<evidence type="ECO:0000313" key="1">
    <source>
        <dbReference type="EMBL" id="MBV3387878.1"/>
    </source>
</evidence>
<reference evidence="1" key="1">
    <citation type="submission" date="2021-06" db="EMBL/GenBank/DDBJ databases">
        <title>Collection of gut derived symbiotic bacterial strains cultured from healthy donors.</title>
        <authorList>
            <person name="Lin H."/>
            <person name="Littmann E."/>
            <person name="Pamer E.G."/>
        </authorList>
    </citation>
    <scope>NUCLEOTIDE SEQUENCE</scope>
    <source>
        <strain evidence="1">MSK.21.74</strain>
    </source>
</reference>
<dbReference type="PANTHER" id="PTHR40588:SF1">
    <property type="entry name" value="MRNA INTERFERASE TOXIN YAFQ"/>
    <property type="match status" value="1"/>
</dbReference>
<dbReference type="PANTHER" id="PTHR40588">
    <property type="entry name" value="MRNA INTERFERASE TOXIN YAFQ"/>
    <property type="match status" value="1"/>
</dbReference>
<organism evidence="1 2">
    <name type="scientific">Segatella copri</name>
    <dbReference type="NCBI Taxonomy" id="165179"/>
    <lineage>
        <taxon>Bacteria</taxon>
        <taxon>Pseudomonadati</taxon>
        <taxon>Bacteroidota</taxon>
        <taxon>Bacteroidia</taxon>
        <taxon>Bacteroidales</taxon>
        <taxon>Prevotellaceae</taxon>
        <taxon>Segatella</taxon>
    </lineage>
</organism>
<dbReference type="Proteomes" id="UP001196765">
    <property type="component" value="Unassembled WGS sequence"/>
</dbReference>
<dbReference type="NCBIfam" id="TIGR02385">
    <property type="entry name" value="RelE_StbE"/>
    <property type="match status" value="1"/>
</dbReference>
<dbReference type="PIRSF" id="PIRSF006156">
    <property type="entry name" value="YafQ"/>
    <property type="match status" value="1"/>
</dbReference>
<dbReference type="InterPro" id="IPR004386">
    <property type="entry name" value="Toxin_YafQ-like"/>
</dbReference>
<evidence type="ECO:0000313" key="2">
    <source>
        <dbReference type="Proteomes" id="UP001196765"/>
    </source>
</evidence>
<protein>
    <submittedName>
        <fullName evidence="1">Type II toxin-antitoxin system YafQ family toxin</fullName>
    </submittedName>
</protein>
<accession>A0AAW4N268</accession>
<dbReference type="GO" id="GO:0006402">
    <property type="term" value="P:mRNA catabolic process"/>
    <property type="evidence" value="ECO:0007669"/>
    <property type="project" value="TreeGrafter"/>
</dbReference>
<comment type="caution">
    <text evidence="1">The sequence shown here is derived from an EMBL/GenBank/DDBJ whole genome shotgun (WGS) entry which is preliminary data.</text>
</comment>
<dbReference type="InterPro" id="IPR007712">
    <property type="entry name" value="RelE/ParE_toxin"/>
</dbReference>
<dbReference type="GO" id="GO:0004521">
    <property type="term" value="F:RNA endonuclease activity"/>
    <property type="evidence" value="ECO:0007669"/>
    <property type="project" value="TreeGrafter"/>
</dbReference>
<dbReference type="GO" id="GO:0006415">
    <property type="term" value="P:translational termination"/>
    <property type="evidence" value="ECO:0007669"/>
    <property type="project" value="TreeGrafter"/>
</dbReference>
<name>A0AAW4N268_9BACT</name>
<dbReference type="AlphaFoldDB" id="A0AAW4N268"/>